<dbReference type="InterPro" id="IPR007793">
    <property type="entry name" value="DivIVA_fam"/>
</dbReference>
<evidence type="ECO:0000313" key="7">
    <source>
        <dbReference type="EMBL" id="HHI65462.1"/>
    </source>
</evidence>
<keyword evidence="2" id="KW-0963">Cytoplasm</keyword>
<evidence type="ECO:0000256" key="2">
    <source>
        <dbReference type="ARBA" id="ARBA00022490"/>
    </source>
</evidence>
<dbReference type="Pfam" id="PF05103">
    <property type="entry name" value="DivIVA"/>
    <property type="match status" value="1"/>
</dbReference>
<dbReference type="PANTHER" id="PTHR35794">
    <property type="entry name" value="CELL DIVISION PROTEIN DIVIVA"/>
    <property type="match status" value="1"/>
</dbReference>
<dbReference type="GO" id="GO:0005737">
    <property type="term" value="C:cytoplasm"/>
    <property type="evidence" value="ECO:0007669"/>
    <property type="project" value="UniProtKB-SubCell"/>
</dbReference>
<accession>A0A7C5KEQ6</accession>
<keyword evidence="4 6" id="KW-0175">Coiled coil</keyword>
<keyword evidence="3" id="KW-0132">Cell division</keyword>
<keyword evidence="5" id="KW-0131">Cell cycle</keyword>
<dbReference type="EMBL" id="DRUY01000095">
    <property type="protein sequence ID" value="HHI65462.1"/>
    <property type="molecule type" value="Genomic_DNA"/>
</dbReference>
<dbReference type="NCBIfam" id="TIGR03544">
    <property type="entry name" value="DivI1A_domain"/>
    <property type="match status" value="1"/>
</dbReference>
<organism evidence="7">
    <name type="scientific">Thermodesulfobium narugense</name>
    <dbReference type="NCBI Taxonomy" id="184064"/>
    <lineage>
        <taxon>Bacteria</taxon>
        <taxon>Pseudomonadati</taxon>
        <taxon>Thermodesulfobiota</taxon>
        <taxon>Thermodesulfobiia</taxon>
        <taxon>Thermodesulfobiales</taxon>
        <taxon>Thermodesulfobiaceae</taxon>
        <taxon>Thermodesulfobium</taxon>
    </lineage>
</organism>
<dbReference type="AlphaFoldDB" id="A0A7C5KEQ6"/>
<dbReference type="Gene3D" id="6.10.250.660">
    <property type="match status" value="1"/>
</dbReference>
<dbReference type="GO" id="GO:0051301">
    <property type="term" value="P:cell division"/>
    <property type="evidence" value="ECO:0007669"/>
    <property type="project" value="UniProtKB-KW"/>
</dbReference>
<evidence type="ECO:0000256" key="3">
    <source>
        <dbReference type="ARBA" id="ARBA00022618"/>
    </source>
</evidence>
<gene>
    <name evidence="7" type="ORF">ENL70_02800</name>
</gene>
<evidence type="ECO:0000256" key="5">
    <source>
        <dbReference type="ARBA" id="ARBA00023306"/>
    </source>
</evidence>
<feature type="coiled-coil region" evidence="6">
    <location>
        <begin position="61"/>
        <end position="95"/>
    </location>
</feature>
<proteinExistence type="predicted"/>
<protein>
    <submittedName>
        <fullName evidence="7">DivIVA domain-containing protein</fullName>
    </submittedName>
</protein>
<feature type="coiled-coil region" evidence="6">
    <location>
        <begin position="139"/>
        <end position="177"/>
    </location>
</feature>
<dbReference type="InterPro" id="IPR019933">
    <property type="entry name" value="DivIVA_domain"/>
</dbReference>
<evidence type="ECO:0000256" key="4">
    <source>
        <dbReference type="ARBA" id="ARBA00023054"/>
    </source>
</evidence>
<evidence type="ECO:0000256" key="1">
    <source>
        <dbReference type="ARBA" id="ARBA00004496"/>
    </source>
</evidence>
<sequence>MIVFRDCWCKGKYNSSCYKSISESEGNGVTYKPDITPLDIQNKEFSKGLRGYKEEEVDNFLDDLSEVFSQMISEIERLEKENEYLRSRIQATQKKNEFEASTSDFLSLIQKKVEEAKIQVEKEVELRRIKSEEECRAMIQKTKEEHTKLFADVERIRQEKRRELKNLEEFISRLQTLVNREMQSMERESLSSQ</sequence>
<name>A0A7C5KEQ6_9BACT</name>
<dbReference type="PANTHER" id="PTHR35794:SF1">
    <property type="entry name" value="CELL CYCLE PROTEIN GPSB"/>
    <property type="match status" value="1"/>
</dbReference>
<evidence type="ECO:0000256" key="6">
    <source>
        <dbReference type="SAM" id="Coils"/>
    </source>
</evidence>
<comment type="subcellular location">
    <subcellularLocation>
        <location evidence="1">Cytoplasm</location>
    </subcellularLocation>
</comment>
<reference evidence="7" key="1">
    <citation type="journal article" date="2020" name="mSystems">
        <title>Genome- and Community-Level Interaction Insights into Carbon Utilization and Element Cycling Functions of Hydrothermarchaeota in Hydrothermal Sediment.</title>
        <authorList>
            <person name="Zhou Z."/>
            <person name="Liu Y."/>
            <person name="Xu W."/>
            <person name="Pan J."/>
            <person name="Luo Z.H."/>
            <person name="Li M."/>
        </authorList>
    </citation>
    <scope>NUCLEOTIDE SEQUENCE [LARGE SCALE GENOMIC DNA]</scope>
    <source>
        <strain evidence="7">SpSt-1019</strain>
    </source>
</reference>
<comment type="caution">
    <text evidence="7">The sequence shown here is derived from an EMBL/GenBank/DDBJ whole genome shotgun (WGS) entry which is preliminary data.</text>
</comment>